<comment type="caution">
    <text evidence="2">The sequence shown here is derived from an EMBL/GenBank/DDBJ whole genome shotgun (WGS) entry which is preliminary data.</text>
</comment>
<feature type="region of interest" description="Disordered" evidence="1">
    <location>
        <begin position="1"/>
        <end position="28"/>
    </location>
</feature>
<feature type="region of interest" description="Disordered" evidence="1">
    <location>
        <begin position="57"/>
        <end position="102"/>
    </location>
</feature>
<proteinExistence type="predicted"/>
<gene>
    <name evidence="2" type="ORF">TNCT_228771</name>
</gene>
<dbReference type="EMBL" id="BMAO01025728">
    <property type="protein sequence ID" value="GFR04528.1"/>
    <property type="molecule type" value="Genomic_DNA"/>
</dbReference>
<evidence type="ECO:0000256" key="1">
    <source>
        <dbReference type="SAM" id="MobiDB-lite"/>
    </source>
</evidence>
<dbReference type="Proteomes" id="UP000887116">
    <property type="component" value="Unassembled WGS sequence"/>
</dbReference>
<name>A0A8X6GI41_TRICU</name>
<keyword evidence="3" id="KW-1185">Reference proteome</keyword>
<organism evidence="2 3">
    <name type="scientific">Trichonephila clavata</name>
    <name type="common">Joro spider</name>
    <name type="synonym">Nephila clavata</name>
    <dbReference type="NCBI Taxonomy" id="2740835"/>
    <lineage>
        <taxon>Eukaryota</taxon>
        <taxon>Metazoa</taxon>
        <taxon>Ecdysozoa</taxon>
        <taxon>Arthropoda</taxon>
        <taxon>Chelicerata</taxon>
        <taxon>Arachnida</taxon>
        <taxon>Araneae</taxon>
        <taxon>Araneomorphae</taxon>
        <taxon>Entelegynae</taxon>
        <taxon>Araneoidea</taxon>
        <taxon>Nephilidae</taxon>
        <taxon>Trichonephila</taxon>
    </lineage>
</organism>
<accession>A0A8X6GI41</accession>
<reference evidence="2" key="1">
    <citation type="submission" date="2020-07" db="EMBL/GenBank/DDBJ databases">
        <title>Multicomponent nature underlies the extraordinary mechanical properties of spider dragline silk.</title>
        <authorList>
            <person name="Kono N."/>
            <person name="Nakamura H."/>
            <person name="Mori M."/>
            <person name="Yoshida Y."/>
            <person name="Ohtoshi R."/>
            <person name="Malay A.D."/>
            <person name="Moran D.A.P."/>
            <person name="Tomita M."/>
            <person name="Numata K."/>
            <person name="Arakawa K."/>
        </authorList>
    </citation>
    <scope>NUCLEOTIDE SEQUENCE</scope>
</reference>
<evidence type="ECO:0000313" key="2">
    <source>
        <dbReference type="EMBL" id="GFR04528.1"/>
    </source>
</evidence>
<evidence type="ECO:0000313" key="3">
    <source>
        <dbReference type="Proteomes" id="UP000887116"/>
    </source>
</evidence>
<sequence>MSTTKSSPPPKTTERSERPIDLSTPKVNGIGNMEKRWTFHPYRFQKDDDIVCLSREKKPEEEYSAASPSYTPCSPTYPPSSPSLPDLFRNTPPLATPTPDVRASFPNYNLIKTYFHQTSSNTYRKMILGWGSPSISHTKWGTAK</sequence>
<feature type="compositionally biased region" description="Low complexity" evidence="1">
    <location>
        <begin position="64"/>
        <end position="74"/>
    </location>
</feature>
<dbReference type="AlphaFoldDB" id="A0A8X6GI41"/>
<protein>
    <submittedName>
        <fullName evidence="2">Uncharacterized protein</fullName>
    </submittedName>
</protein>